<organism evidence="2 3">
    <name type="scientific">Rhodofomes roseus</name>
    <dbReference type="NCBI Taxonomy" id="34475"/>
    <lineage>
        <taxon>Eukaryota</taxon>
        <taxon>Fungi</taxon>
        <taxon>Dikarya</taxon>
        <taxon>Basidiomycota</taxon>
        <taxon>Agaricomycotina</taxon>
        <taxon>Agaricomycetes</taxon>
        <taxon>Polyporales</taxon>
        <taxon>Rhodofomes</taxon>
    </lineage>
</organism>
<feature type="region of interest" description="Disordered" evidence="1">
    <location>
        <begin position="1"/>
        <end position="124"/>
    </location>
</feature>
<proteinExistence type="predicted"/>
<name>A0ABQ8K8R5_9APHY</name>
<protein>
    <submittedName>
        <fullName evidence="2">Uncharacterized protein</fullName>
    </submittedName>
</protein>
<dbReference type="GeneID" id="71997567"/>
<keyword evidence="3" id="KW-1185">Reference proteome</keyword>
<gene>
    <name evidence="2" type="ORF">C8Q71DRAFT_185424</name>
</gene>
<feature type="compositionally biased region" description="Low complexity" evidence="1">
    <location>
        <begin position="96"/>
        <end position="121"/>
    </location>
</feature>
<accession>A0ABQ8K8R5</accession>
<dbReference type="RefSeq" id="XP_047776218.1">
    <property type="nucleotide sequence ID" value="XM_047916835.1"/>
</dbReference>
<evidence type="ECO:0000256" key="1">
    <source>
        <dbReference type="SAM" id="MobiDB-lite"/>
    </source>
</evidence>
<evidence type="ECO:0000313" key="3">
    <source>
        <dbReference type="Proteomes" id="UP000814176"/>
    </source>
</evidence>
<sequence>MSSPAQSPLPLDLPSEEYAMSLDSDSEGFVSRDNMDVEVQDRCLSVSDAEPPEEESMSEEDSMSEDNYTDSDADENNPASRLQPSLGGIPVTDTQNPSPVYYSNPPSSDMCSSNASSPASSKLELSDLKPELLNLEAELSDVEAVPEPLLKRLFGHLLDDPRWPNICGVDKVSVQDYGYCRSLSIA</sequence>
<feature type="compositionally biased region" description="Acidic residues" evidence="1">
    <location>
        <begin position="50"/>
        <end position="75"/>
    </location>
</feature>
<reference evidence="2 3" key="1">
    <citation type="journal article" date="2021" name="Environ. Microbiol.">
        <title>Gene family expansions and transcriptome signatures uncover fungal adaptations to wood decay.</title>
        <authorList>
            <person name="Hage H."/>
            <person name="Miyauchi S."/>
            <person name="Viragh M."/>
            <person name="Drula E."/>
            <person name="Min B."/>
            <person name="Chaduli D."/>
            <person name="Navarro D."/>
            <person name="Favel A."/>
            <person name="Norest M."/>
            <person name="Lesage-Meessen L."/>
            <person name="Balint B."/>
            <person name="Merenyi Z."/>
            <person name="de Eugenio L."/>
            <person name="Morin E."/>
            <person name="Martinez A.T."/>
            <person name="Baldrian P."/>
            <person name="Stursova M."/>
            <person name="Martinez M.J."/>
            <person name="Novotny C."/>
            <person name="Magnuson J.K."/>
            <person name="Spatafora J.W."/>
            <person name="Maurice S."/>
            <person name="Pangilinan J."/>
            <person name="Andreopoulos W."/>
            <person name="LaButti K."/>
            <person name="Hundley H."/>
            <person name="Na H."/>
            <person name="Kuo A."/>
            <person name="Barry K."/>
            <person name="Lipzen A."/>
            <person name="Henrissat B."/>
            <person name="Riley R."/>
            <person name="Ahrendt S."/>
            <person name="Nagy L.G."/>
            <person name="Grigoriev I.V."/>
            <person name="Martin F."/>
            <person name="Rosso M.N."/>
        </authorList>
    </citation>
    <scope>NUCLEOTIDE SEQUENCE [LARGE SCALE GENOMIC DNA]</scope>
    <source>
        <strain evidence="2 3">CIRM-BRFM 1785</strain>
    </source>
</reference>
<dbReference type="Proteomes" id="UP000814176">
    <property type="component" value="Unassembled WGS sequence"/>
</dbReference>
<comment type="caution">
    <text evidence="2">The sequence shown here is derived from an EMBL/GenBank/DDBJ whole genome shotgun (WGS) entry which is preliminary data.</text>
</comment>
<evidence type="ECO:0000313" key="2">
    <source>
        <dbReference type="EMBL" id="KAH9833478.1"/>
    </source>
</evidence>
<dbReference type="EMBL" id="JADCUA010000018">
    <property type="protein sequence ID" value="KAH9833478.1"/>
    <property type="molecule type" value="Genomic_DNA"/>
</dbReference>